<evidence type="ECO:0000313" key="6">
    <source>
        <dbReference type="EMBL" id="PBC34366.1"/>
    </source>
</evidence>
<dbReference type="Proteomes" id="UP000242457">
    <property type="component" value="Unassembled WGS sequence"/>
</dbReference>
<dbReference type="EMBL" id="KZ288192">
    <property type="protein sequence ID" value="PBC34366.1"/>
    <property type="molecule type" value="Genomic_DNA"/>
</dbReference>
<dbReference type="InterPro" id="IPR027179">
    <property type="entry name" value="CMC4"/>
</dbReference>
<dbReference type="InterPro" id="IPR009069">
    <property type="entry name" value="Cys_alpha_HP_mot_SF"/>
</dbReference>
<name>A0A2A3ET28_APICC</name>
<evidence type="ECO:0000256" key="4">
    <source>
        <dbReference type="ARBA" id="ARBA00023157"/>
    </source>
</evidence>
<reference evidence="6 7" key="1">
    <citation type="submission" date="2014-07" db="EMBL/GenBank/DDBJ databases">
        <title>Genomic and transcriptomic analysis on Apis cerana provide comprehensive insights into honey bee biology.</title>
        <authorList>
            <person name="Diao Q."/>
            <person name="Sun L."/>
            <person name="Zheng H."/>
            <person name="Zheng H."/>
            <person name="Xu S."/>
            <person name="Wang S."/>
            <person name="Zeng Z."/>
            <person name="Hu F."/>
            <person name="Su S."/>
            <person name="Wu J."/>
        </authorList>
    </citation>
    <scope>NUCLEOTIDE SEQUENCE [LARGE SCALE GENOMIC DNA]</scope>
    <source>
        <tissue evidence="6">Pupae without intestine</tissue>
    </source>
</reference>
<evidence type="ECO:0000256" key="3">
    <source>
        <dbReference type="ARBA" id="ARBA00023128"/>
    </source>
</evidence>
<dbReference type="STRING" id="94128.A0A2A3ET28"/>
<dbReference type="PROSITE" id="PS51808">
    <property type="entry name" value="CHCH"/>
    <property type="match status" value="1"/>
</dbReference>
<feature type="transmembrane region" description="Helical" evidence="5">
    <location>
        <begin position="69"/>
        <end position="86"/>
    </location>
</feature>
<evidence type="ECO:0000256" key="1">
    <source>
        <dbReference type="ARBA" id="ARBA00004173"/>
    </source>
</evidence>
<keyword evidence="3" id="KW-0496">Mitochondrion</keyword>
<comment type="similarity">
    <text evidence="2">Belongs to the CMC4 family.</text>
</comment>
<evidence type="ECO:0000256" key="5">
    <source>
        <dbReference type="SAM" id="Phobius"/>
    </source>
</evidence>
<dbReference type="PANTHER" id="PTHR15590:SF0">
    <property type="entry name" value="CX9C MOTIF-CONTAINING PROTEIN 4"/>
    <property type="match status" value="1"/>
</dbReference>
<dbReference type="PANTHER" id="PTHR15590">
    <property type="entry name" value="CX9C MOTIF-CONTAINING PROTEIN 4"/>
    <property type="match status" value="1"/>
</dbReference>
<keyword evidence="7" id="KW-1185">Reference proteome</keyword>
<keyword evidence="5" id="KW-0812">Transmembrane</keyword>
<dbReference type="GO" id="GO:0005739">
    <property type="term" value="C:mitochondrion"/>
    <property type="evidence" value="ECO:0007669"/>
    <property type="project" value="UniProtKB-SubCell"/>
</dbReference>
<comment type="subcellular location">
    <subcellularLocation>
        <location evidence="1">Mitochondrion</location>
    </subcellularLocation>
</comment>
<evidence type="ECO:0000313" key="7">
    <source>
        <dbReference type="Proteomes" id="UP000242457"/>
    </source>
</evidence>
<organism evidence="6 7">
    <name type="scientific">Apis cerana cerana</name>
    <name type="common">Oriental honeybee</name>
    <dbReference type="NCBI Taxonomy" id="94128"/>
    <lineage>
        <taxon>Eukaryota</taxon>
        <taxon>Metazoa</taxon>
        <taxon>Ecdysozoa</taxon>
        <taxon>Arthropoda</taxon>
        <taxon>Hexapoda</taxon>
        <taxon>Insecta</taxon>
        <taxon>Pterygota</taxon>
        <taxon>Neoptera</taxon>
        <taxon>Endopterygota</taxon>
        <taxon>Hymenoptera</taxon>
        <taxon>Apocrita</taxon>
        <taxon>Aculeata</taxon>
        <taxon>Apoidea</taxon>
        <taxon>Anthophila</taxon>
        <taxon>Apidae</taxon>
        <taxon>Apis</taxon>
    </lineage>
</organism>
<accession>A0A2A3ET28</accession>
<keyword evidence="5" id="KW-1133">Transmembrane helix</keyword>
<dbReference type="SUPFAM" id="SSF47072">
    <property type="entry name" value="Cysteine alpha-hairpin motif"/>
    <property type="match status" value="1"/>
</dbReference>
<proteinExistence type="inferred from homology"/>
<dbReference type="AlphaFoldDB" id="A0A2A3ET28"/>
<sequence length="100" mass="11413">MTTTDPCKKFACKLQQCLKDNVYQPSRCEKVLEEIRQCCIIHFASSIVCDEKSSEIGFIKMNENLKSNILRGVNVFAVGLVLWTLYQTSQVPKLPKKKSK</sequence>
<gene>
    <name evidence="6" type="ORF">APICC_08167</name>
</gene>
<dbReference type="Pfam" id="PF08991">
    <property type="entry name" value="CMC4"/>
    <property type="match status" value="1"/>
</dbReference>
<evidence type="ECO:0000256" key="2">
    <source>
        <dbReference type="ARBA" id="ARBA00009858"/>
    </source>
</evidence>
<keyword evidence="5" id="KW-0472">Membrane</keyword>
<dbReference type="Gene3D" id="1.10.287.1130">
    <property type="entry name" value="CytochromE C oxidase copper chaperone"/>
    <property type="match status" value="1"/>
</dbReference>
<protein>
    <submittedName>
        <fullName evidence="6">Mature T-cell proliferation 1 neighbor protein</fullName>
    </submittedName>
</protein>
<dbReference type="OrthoDB" id="13601at2759"/>
<keyword evidence="4" id="KW-1015">Disulfide bond</keyword>